<gene>
    <name evidence="2" type="ORF">PAUS00366_LOCUS9538</name>
</gene>
<dbReference type="EMBL" id="HBIX01012842">
    <property type="protein sequence ID" value="CAE0716786.1"/>
    <property type="molecule type" value="Transcribed_RNA"/>
</dbReference>
<protein>
    <submittedName>
        <fullName evidence="2">Uncharacterized protein</fullName>
    </submittedName>
</protein>
<proteinExistence type="predicted"/>
<evidence type="ECO:0000256" key="1">
    <source>
        <dbReference type="SAM" id="Phobius"/>
    </source>
</evidence>
<reference evidence="2" key="1">
    <citation type="submission" date="2021-01" db="EMBL/GenBank/DDBJ databases">
        <authorList>
            <person name="Corre E."/>
            <person name="Pelletier E."/>
            <person name="Niang G."/>
            <person name="Scheremetjew M."/>
            <person name="Finn R."/>
            <person name="Kale V."/>
            <person name="Holt S."/>
            <person name="Cochrane G."/>
            <person name="Meng A."/>
            <person name="Brown T."/>
            <person name="Cohen L."/>
        </authorList>
    </citation>
    <scope>NUCLEOTIDE SEQUENCE</scope>
    <source>
        <strain evidence="2">10249 10 AB</strain>
    </source>
</reference>
<name>A0A7S4EIU7_9STRA</name>
<keyword evidence="1" id="KW-0812">Transmembrane</keyword>
<organism evidence="2">
    <name type="scientific">Pseudo-nitzschia australis</name>
    <dbReference type="NCBI Taxonomy" id="44445"/>
    <lineage>
        <taxon>Eukaryota</taxon>
        <taxon>Sar</taxon>
        <taxon>Stramenopiles</taxon>
        <taxon>Ochrophyta</taxon>
        <taxon>Bacillariophyta</taxon>
        <taxon>Bacillariophyceae</taxon>
        <taxon>Bacillariophycidae</taxon>
        <taxon>Bacillariales</taxon>
        <taxon>Bacillariaceae</taxon>
        <taxon>Pseudo-nitzschia</taxon>
    </lineage>
</organism>
<accession>A0A7S4EIU7</accession>
<dbReference type="AlphaFoldDB" id="A0A7S4EIU7"/>
<sequence length="185" mass="18948">MSKSKSSSILMLVPLLPSIVDESSMPLLITASTTTVATTIATGSSMALSDAAAAVANNSNVSDLLKNSDFLVFVAGIFPFMWATYEFWRRIMFGESFGTGTDSIIIGMDDAPSDSRGQRILGRGALVTAYVLFVCAFGTLAVVGYSVATSAPPSSEDLAAAVAASTGESGAPEALLSSSSALPSI</sequence>
<feature type="transmembrane region" description="Helical" evidence="1">
    <location>
        <begin position="125"/>
        <end position="148"/>
    </location>
</feature>
<feature type="transmembrane region" description="Helical" evidence="1">
    <location>
        <begin position="70"/>
        <end position="88"/>
    </location>
</feature>
<keyword evidence="1" id="KW-0472">Membrane</keyword>
<evidence type="ECO:0000313" key="2">
    <source>
        <dbReference type="EMBL" id="CAE0716786.1"/>
    </source>
</evidence>
<keyword evidence="1" id="KW-1133">Transmembrane helix</keyword>